<dbReference type="KEGG" id="pman:OU5_4238"/>
<organism evidence="1 2">
    <name type="scientific">Pseudomonas mandelii JR-1</name>
    <dbReference type="NCBI Taxonomy" id="1147786"/>
    <lineage>
        <taxon>Bacteria</taxon>
        <taxon>Pseudomonadati</taxon>
        <taxon>Pseudomonadota</taxon>
        <taxon>Gammaproteobacteria</taxon>
        <taxon>Pseudomonadales</taxon>
        <taxon>Pseudomonadaceae</taxon>
        <taxon>Pseudomonas</taxon>
    </lineage>
</organism>
<gene>
    <name evidence="1" type="ORF">OU5_4238</name>
</gene>
<dbReference type="EMBL" id="CP005960">
    <property type="protein sequence ID" value="AHZ71317.1"/>
    <property type="molecule type" value="Genomic_DNA"/>
</dbReference>
<protein>
    <submittedName>
        <fullName evidence="1">Uncharacterized protein</fullName>
    </submittedName>
</protein>
<evidence type="ECO:0000313" key="2">
    <source>
        <dbReference type="Proteomes" id="UP000026913"/>
    </source>
</evidence>
<dbReference type="HOGENOM" id="CLU_2452299_0_0_6"/>
<evidence type="ECO:0000313" key="1">
    <source>
        <dbReference type="EMBL" id="AHZ71317.1"/>
    </source>
</evidence>
<dbReference type="Proteomes" id="UP000026913">
    <property type="component" value="Chromosome"/>
</dbReference>
<name>A0A024EEV9_9PSED</name>
<dbReference type="AlphaFoldDB" id="A0A024EEV9"/>
<accession>A0A024EEV9</accession>
<sequence>MAGETEDNGARAVDIHGARAYHQTSIFGCSGRQVCRYIVVRGLAPFRCETVVNLATQCYRPNAKGGALRTSMRASSLASGVAYSHKLTV</sequence>
<reference evidence="1 2" key="1">
    <citation type="journal article" date="2012" name="J. Bacteriol.">
        <title>Genome sequence of cold-adapted Pseudomonas mandelii strain JR-1.</title>
        <authorList>
            <person name="Jang S.H."/>
            <person name="Kim J."/>
            <person name="Kim J."/>
            <person name="Hong S."/>
            <person name="Lee C."/>
        </authorList>
    </citation>
    <scope>NUCLEOTIDE SEQUENCE [LARGE SCALE GENOMIC DNA]</scope>
    <source>
        <strain evidence="1 2">JR-1</strain>
    </source>
</reference>
<proteinExistence type="predicted"/>